<keyword evidence="4" id="KW-1185">Reference proteome</keyword>
<proteinExistence type="predicted"/>
<feature type="region of interest" description="Disordered" evidence="1">
    <location>
        <begin position="647"/>
        <end position="723"/>
    </location>
</feature>
<reference evidence="3 4" key="1">
    <citation type="journal article" date="2019" name="Nat. Ecol. Evol.">
        <title>Megaphylogeny resolves global patterns of mushroom evolution.</title>
        <authorList>
            <person name="Varga T."/>
            <person name="Krizsan K."/>
            <person name="Foldi C."/>
            <person name="Dima B."/>
            <person name="Sanchez-Garcia M."/>
            <person name="Sanchez-Ramirez S."/>
            <person name="Szollosi G.J."/>
            <person name="Szarkandi J.G."/>
            <person name="Papp V."/>
            <person name="Albert L."/>
            <person name="Andreopoulos W."/>
            <person name="Angelini C."/>
            <person name="Antonin V."/>
            <person name="Barry K.W."/>
            <person name="Bougher N.L."/>
            <person name="Buchanan P."/>
            <person name="Buyck B."/>
            <person name="Bense V."/>
            <person name="Catcheside P."/>
            <person name="Chovatia M."/>
            <person name="Cooper J."/>
            <person name="Damon W."/>
            <person name="Desjardin D."/>
            <person name="Finy P."/>
            <person name="Geml J."/>
            <person name="Haridas S."/>
            <person name="Hughes K."/>
            <person name="Justo A."/>
            <person name="Karasinski D."/>
            <person name="Kautmanova I."/>
            <person name="Kiss B."/>
            <person name="Kocsube S."/>
            <person name="Kotiranta H."/>
            <person name="LaButti K.M."/>
            <person name="Lechner B.E."/>
            <person name="Liimatainen K."/>
            <person name="Lipzen A."/>
            <person name="Lukacs Z."/>
            <person name="Mihaltcheva S."/>
            <person name="Morgado L.N."/>
            <person name="Niskanen T."/>
            <person name="Noordeloos M.E."/>
            <person name="Ohm R.A."/>
            <person name="Ortiz-Santana B."/>
            <person name="Ovrebo C."/>
            <person name="Racz N."/>
            <person name="Riley R."/>
            <person name="Savchenko A."/>
            <person name="Shiryaev A."/>
            <person name="Soop K."/>
            <person name="Spirin V."/>
            <person name="Szebenyi C."/>
            <person name="Tomsovsky M."/>
            <person name="Tulloss R.E."/>
            <person name="Uehling J."/>
            <person name="Grigoriev I.V."/>
            <person name="Vagvolgyi C."/>
            <person name="Papp T."/>
            <person name="Martin F.M."/>
            <person name="Miettinen O."/>
            <person name="Hibbett D.S."/>
            <person name="Nagy L.G."/>
        </authorList>
    </citation>
    <scope>NUCLEOTIDE SEQUENCE [LARGE SCALE GENOMIC DNA]</scope>
    <source>
        <strain evidence="3 4">CBS 166.37</strain>
    </source>
</reference>
<dbReference type="Gene3D" id="2.60.120.260">
    <property type="entry name" value="Galactose-binding domain-like"/>
    <property type="match status" value="2"/>
</dbReference>
<dbReference type="EMBL" id="ML213590">
    <property type="protein sequence ID" value="TFK44161.1"/>
    <property type="molecule type" value="Genomic_DNA"/>
</dbReference>
<dbReference type="OrthoDB" id="2576334at2759"/>
<feature type="compositionally biased region" description="Low complexity" evidence="1">
    <location>
        <begin position="536"/>
        <end position="547"/>
    </location>
</feature>
<feature type="compositionally biased region" description="Polar residues" evidence="1">
    <location>
        <begin position="1053"/>
        <end position="1064"/>
    </location>
</feature>
<feature type="compositionally biased region" description="Polar residues" evidence="1">
    <location>
        <begin position="986"/>
        <end position="1005"/>
    </location>
</feature>
<evidence type="ECO:0000256" key="1">
    <source>
        <dbReference type="SAM" id="MobiDB-lite"/>
    </source>
</evidence>
<evidence type="ECO:0000256" key="2">
    <source>
        <dbReference type="SAM" id="Phobius"/>
    </source>
</evidence>
<feature type="compositionally biased region" description="Polar residues" evidence="1">
    <location>
        <begin position="847"/>
        <end position="861"/>
    </location>
</feature>
<dbReference type="STRING" id="68775.A0A5C3MS54"/>
<accession>A0A5C3MS54</accession>
<keyword evidence="2" id="KW-0812">Transmembrane</keyword>
<feature type="region of interest" description="Disordered" evidence="1">
    <location>
        <begin position="427"/>
        <end position="467"/>
    </location>
</feature>
<evidence type="ECO:0000313" key="3">
    <source>
        <dbReference type="EMBL" id="TFK44161.1"/>
    </source>
</evidence>
<feature type="region of interest" description="Disordered" evidence="1">
    <location>
        <begin position="935"/>
        <end position="974"/>
    </location>
</feature>
<feature type="region of interest" description="Disordered" evidence="1">
    <location>
        <begin position="278"/>
        <end position="302"/>
    </location>
</feature>
<name>A0A5C3MS54_9AGAR</name>
<protein>
    <submittedName>
        <fullName evidence="3">Uncharacterized protein</fullName>
    </submittedName>
</protein>
<feature type="compositionally biased region" description="Low complexity" evidence="1">
    <location>
        <begin position="1083"/>
        <end position="1094"/>
    </location>
</feature>
<feature type="compositionally biased region" description="Polar residues" evidence="1">
    <location>
        <begin position="680"/>
        <end position="691"/>
    </location>
</feature>
<gene>
    <name evidence="3" type="ORF">BDQ12DRAFT_708173</name>
</gene>
<feature type="compositionally biased region" description="Basic and acidic residues" evidence="1">
    <location>
        <begin position="493"/>
        <end position="508"/>
    </location>
</feature>
<feature type="compositionally biased region" description="Basic residues" evidence="1">
    <location>
        <begin position="453"/>
        <end position="464"/>
    </location>
</feature>
<organism evidence="3 4">
    <name type="scientific">Crucibulum laeve</name>
    <dbReference type="NCBI Taxonomy" id="68775"/>
    <lineage>
        <taxon>Eukaryota</taxon>
        <taxon>Fungi</taxon>
        <taxon>Dikarya</taxon>
        <taxon>Basidiomycota</taxon>
        <taxon>Agaricomycotina</taxon>
        <taxon>Agaricomycetes</taxon>
        <taxon>Agaricomycetidae</taxon>
        <taxon>Agaricales</taxon>
        <taxon>Agaricineae</taxon>
        <taxon>Nidulariaceae</taxon>
        <taxon>Crucibulum</taxon>
    </lineage>
</organism>
<feature type="region of interest" description="Disordered" evidence="1">
    <location>
        <begin position="485"/>
        <end position="629"/>
    </location>
</feature>
<feature type="compositionally biased region" description="Polar residues" evidence="1">
    <location>
        <begin position="939"/>
        <end position="952"/>
    </location>
</feature>
<keyword evidence="2" id="KW-0472">Membrane</keyword>
<dbReference type="AlphaFoldDB" id="A0A5C3MS54"/>
<sequence length="1094" mass="117279">MANNIQFFVDDTSPSISYFPFRDTFSTPNLSAGWNPYFDDSGFASVLGEEGNGTSLHITSLDGASISVQWHGTGIQLLGNATKASYTITLDGAPQAQSNITDLSNNILATFQNLPEAPHTLSLTASTSNTENPPNSSMLVFDKALVISSPPAAPSNLSYTSQVLNDSDIAFLGRWVLQNSTDADYRQSSTLGDRALAKFLGSSFLLTGTTSPTSGNYSVTLDNITTTLSGRSSFTKHDTLLYYATGLDSSITHVVQVRNEGGGDLELKVGGFGVFSAGSPTPQPPPVNNPTPSPTPSMSSNTSVSFPKGTIAAFVLAAILAFLLLTAAIFYFLVYRPRRRRRNALVFRPERNTKGQEAGIILDIGPNSDSMDHGLPPPDVHVGRRNKWDSGKSDFERWKRDMEGGTGMLAGLGIAFRHSDDDKGYTHYDEGVIEPESEPLSTRSSIFSSSSFRKAKKKAKGKARRISDRSWSPSFTLDFPPFKSSAAAAQQRAGDEGKGDKDPKDDHVSGIATLSYMSTPGATENLDLAPPSYDASMSNRNSGSNSGPTPPSVPRSVSHSQSSKPPTSPAAHNREGSRGFLLHYGEPNPGPPDEEPASQVVPTFRLSQADSIPLEAMTKEERGSVLDYSTDETASVLGDASARAALRSLSPRTSKTKSASRPSLNLVPLRRNDDLPPLPSTSVDPSTSKQVISVRPVETGRPSTNEGKSSKPEGRTRTRRPRTADEVVEVQNGIFLSVRETSPFRIDFAGGISGSPTDPTTVTYPAAAALSTGVSGLSHVRFDPSASETGEGKRQSLGNMLASEGNSEFVQGRSTFRLTPLTIHPPTPGLPTPESQLATSFLDLTAGSDSSLRSRSNTTTDSSERERNWGLLQTDKEKSRWSNTTAPSMATNHDRMATTSSAVSQISPVSESQSLSSSTFPIPFSVSIPPSPYHAEIPVNSQPRGSSSTSNPDHLHVHPPIENLESPTDSIPMSVSDLHFRNSYMESAQDPNSRRTSFVPHTTNHPPLPGLAQATERKDFMAPLSTPNYIVERVLGLNSPNESMLARTGHSRGGSSSAFFNTPLPSARADRYSSSESRDDPSPDNSSRNRTIGQ</sequence>
<feature type="compositionally biased region" description="Low complexity" evidence="1">
    <location>
        <begin position="443"/>
        <end position="452"/>
    </location>
</feature>
<feature type="compositionally biased region" description="Polar residues" evidence="1">
    <location>
        <begin position="651"/>
        <end position="663"/>
    </location>
</feature>
<evidence type="ECO:0000313" key="4">
    <source>
        <dbReference type="Proteomes" id="UP000308652"/>
    </source>
</evidence>
<feature type="compositionally biased region" description="Polar residues" evidence="1">
    <location>
        <begin position="881"/>
        <end position="903"/>
    </location>
</feature>
<feature type="compositionally biased region" description="Low complexity" evidence="1">
    <location>
        <begin position="554"/>
        <end position="565"/>
    </location>
</feature>
<feature type="region of interest" description="Disordered" evidence="1">
    <location>
        <begin position="986"/>
        <end position="1010"/>
    </location>
</feature>
<feature type="compositionally biased region" description="Basic and acidic residues" evidence="1">
    <location>
        <begin position="862"/>
        <end position="880"/>
    </location>
</feature>
<dbReference type="Proteomes" id="UP000308652">
    <property type="component" value="Unassembled WGS sequence"/>
</dbReference>
<feature type="region of interest" description="Disordered" evidence="1">
    <location>
        <begin position="844"/>
        <end position="905"/>
    </location>
</feature>
<feature type="compositionally biased region" description="Pro residues" evidence="1">
    <location>
        <begin position="281"/>
        <end position="295"/>
    </location>
</feature>
<feature type="compositionally biased region" description="Basic and acidic residues" evidence="1">
    <location>
        <begin position="1068"/>
        <end position="1081"/>
    </location>
</feature>
<feature type="region of interest" description="Disordered" evidence="1">
    <location>
        <begin position="1043"/>
        <end position="1094"/>
    </location>
</feature>
<keyword evidence="2" id="KW-1133">Transmembrane helix</keyword>
<feature type="transmembrane region" description="Helical" evidence="2">
    <location>
        <begin position="311"/>
        <end position="334"/>
    </location>
</feature>